<organism evidence="2 3">
    <name type="scientific">Rhodophyticola porphyridii</name>
    <dbReference type="NCBI Taxonomy" id="1852017"/>
    <lineage>
        <taxon>Bacteria</taxon>
        <taxon>Pseudomonadati</taxon>
        <taxon>Pseudomonadota</taxon>
        <taxon>Alphaproteobacteria</taxon>
        <taxon>Rhodobacterales</taxon>
        <taxon>Roseobacteraceae</taxon>
        <taxon>Rhodophyticola</taxon>
    </lineage>
</organism>
<dbReference type="InterPro" id="IPR004143">
    <property type="entry name" value="BPL_LPL_catalytic"/>
</dbReference>
<protein>
    <recommendedName>
        <fullName evidence="1">BPL/LPL catalytic domain-containing protein</fullName>
    </recommendedName>
</protein>
<dbReference type="EMBL" id="RCNT01000007">
    <property type="protein sequence ID" value="RMA41557.1"/>
    <property type="molecule type" value="Genomic_DNA"/>
</dbReference>
<dbReference type="AlphaFoldDB" id="A0A3L9Y357"/>
<dbReference type="Gene3D" id="3.30.930.10">
    <property type="entry name" value="Bira Bifunctional Protein, Domain 2"/>
    <property type="match status" value="1"/>
</dbReference>
<proteinExistence type="predicted"/>
<dbReference type="Proteomes" id="UP000281343">
    <property type="component" value="Unassembled WGS sequence"/>
</dbReference>
<name>A0A3L9Y357_9RHOB</name>
<dbReference type="InterPro" id="IPR045864">
    <property type="entry name" value="aa-tRNA-synth_II/BPL/LPL"/>
</dbReference>
<reference evidence="2 3" key="1">
    <citation type="submission" date="2018-10" db="EMBL/GenBank/DDBJ databases">
        <authorList>
            <person name="Jung H.S."/>
            <person name="Jeon C.O."/>
        </authorList>
    </citation>
    <scope>NUCLEOTIDE SEQUENCE [LARGE SCALE GENOMIC DNA]</scope>
    <source>
        <strain evidence="2 3">MA-7-27</strain>
    </source>
</reference>
<sequence length="236" mass="25386">MDVVTPPRSLVLPPPYTAHWLPSGDPFEDAQRRAADEGAGTLVWRGSAGHDAPGRLDFAVVLEPDMPLSEARKAVLAGMVALADAVAAHAPPERDIRFDWPTGLVLDGGRLGGMRFAVAPDTQEDAPPDWMVLGVELIADRDHLEQAGTHPGSVSLKEEEFLDPPAIIESFAAHLMLNIDRWTHAGFDTIVQTYVGRLMEDAALGDAGERICDGSVESLETGLAKADWRDANGPRL</sequence>
<comment type="caution">
    <text evidence="2">The sequence shown here is derived from an EMBL/GenBank/DDBJ whole genome shotgun (WGS) entry which is preliminary data.</text>
</comment>
<dbReference type="SUPFAM" id="SSF55681">
    <property type="entry name" value="Class II aaRS and biotin synthetases"/>
    <property type="match status" value="1"/>
</dbReference>
<dbReference type="Pfam" id="PF16917">
    <property type="entry name" value="BPL_LplA_LipB_2"/>
    <property type="match status" value="1"/>
</dbReference>
<feature type="domain" description="BPL/LPL catalytic" evidence="1">
    <location>
        <begin position="12"/>
        <end position="195"/>
    </location>
</feature>
<gene>
    <name evidence="2" type="ORF">D9R08_14755</name>
</gene>
<evidence type="ECO:0000313" key="2">
    <source>
        <dbReference type="EMBL" id="RMA41557.1"/>
    </source>
</evidence>
<evidence type="ECO:0000259" key="1">
    <source>
        <dbReference type="Pfam" id="PF16917"/>
    </source>
</evidence>
<keyword evidence="3" id="KW-1185">Reference proteome</keyword>
<evidence type="ECO:0000313" key="3">
    <source>
        <dbReference type="Proteomes" id="UP000281343"/>
    </source>
</evidence>
<accession>A0A3L9Y357</accession>